<organism evidence="1 2">
    <name type="scientific">Tetranychus urticae</name>
    <name type="common">Two-spotted spider mite</name>
    <dbReference type="NCBI Taxonomy" id="32264"/>
    <lineage>
        <taxon>Eukaryota</taxon>
        <taxon>Metazoa</taxon>
        <taxon>Ecdysozoa</taxon>
        <taxon>Arthropoda</taxon>
        <taxon>Chelicerata</taxon>
        <taxon>Arachnida</taxon>
        <taxon>Acari</taxon>
        <taxon>Acariformes</taxon>
        <taxon>Trombidiformes</taxon>
        <taxon>Prostigmata</taxon>
        <taxon>Eleutherengona</taxon>
        <taxon>Raphignathae</taxon>
        <taxon>Tetranychoidea</taxon>
        <taxon>Tetranychidae</taxon>
        <taxon>Tetranychus</taxon>
    </lineage>
</organism>
<reference evidence="2" key="1">
    <citation type="submission" date="2011-08" db="EMBL/GenBank/DDBJ databases">
        <authorList>
            <person name="Rombauts S."/>
        </authorList>
    </citation>
    <scope>NUCLEOTIDE SEQUENCE</scope>
    <source>
        <strain evidence="2">London</strain>
    </source>
</reference>
<accession>T1JR03</accession>
<sequence>MDIHSHVHVLMPFFHQSVGLWHENFFADVKRDVEDISEESEMVLPFTPENVKNYDETKLKHWKQDSFQGNLLETDHYSEVSQVKSNHGYNTYDTVDNDGIIYTSSSKIHTQKEICDWERCKGTTKNNKISIRLQGILDTDKI</sequence>
<keyword evidence="2" id="KW-1185">Reference proteome</keyword>
<reference evidence="1" key="2">
    <citation type="submission" date="2015-06" db="UniProtKB">
        <authorList>
            <consortium name="EnsemblMetazoa"/>
        </authorList>
    </citation>
    <scope>IDENTIFICATION</scope>
</reference>
<evidence type="ECO:0000313" key="1">
    <source>
        <dbReference type="EnsemblMetazoa" id="tetur01g05130.1"/>
    </source>
</evidence>
<dbReference type="EMBL" id="CAEY01000442">
    <property type="status" value="NOT_ANNOTATED_CDS"/>
    <property type="molecule type" value="Genomic_DNA"/>
</dbReference>
<dbReference type="EnsemblMetazoa" id="tetur01g05130.1">
    <property type="protein sequence ID" value="tetur01g05130.1"/>
    <property type="gene ID" value="tetur01g05130"/>
</dbReference>
<protein>
    <submittedName>
        <fullName evidence="1">Uncharacterized protein</fullName>
    </submittedName>
</protein>
<dbReference type="Proteomes" id="UP000015104">
    <property type="component" value="Unassembled WGS sequence"/>
</dbReference>
<proteinExistence type="predicted"/>
<dbReference type="AlphaFoldDB" id="T1JR03"/>
<evidence type="ECO:0000313" key="2">
    <source>
        <dbReference type="Proteomes" id="UP000015104"/>
    </source>
</evidence>
<name>T1JR03_TETUR</name>
<dbReference type="HOGENOM" id="CLU_1818257_0_0_1"/>